<dbReference type="Gene3D" id="3.80.10.10">
    <property type="entry name" value="Ribonuclease Inhibitor"/>
    <property type="match status" value="1"/>
</dbReference>
<dbReference type="InterPro" id="IPR036047">
    <property type="entry name" value="F-box-like_dom_sf"/>
</dbReference>
<dbReference type="AlphaFoldDB" id="A0AAV8GQY4"/>
<dbReference type="CDD" id="cd22160">
    <property type="entry name" value="F-box_AtFBL13-like"/>
    <property type="match status" value="1"/>
</dbReference>
<evidence type="ECO:0000313" key="2">
    <source>
        <dbReference type="EMBL" id="KAJ4805263.1"/>
    </source>
</evidence>
<dbReference type="InterPro" id="IPR055357">
    <property type="entry name" value="LRR_At1g61320_AtMIF1"/>
</dbReference>
<sequence>MARMQVVRQNASSLESVPVPYTGPDRLTELPDALRLKILTSLRAKEVAQTCVLSKQWRNLWASVPCLDFDSKEFFSQFSEESHQRFIKFVTSFLLSIDEATNLDTFHLCCTGWNPFFSGAGGNYFSDGTGISYAACMWITLAVKHKIKKLRLDLSDYNWLRVPNSLFVSASLEELFLRLFANNSVEVKPELVFLPKLKSLHLCFIDISGDHMKNIINGCPVLESLSVDSCEIAAIDVPLNNLKRLSMSDAYTVYLDIPRMFPRLEYLNLDGVTIDRISFNKMPKVTEASIMCDIEKKNLKCDVLASFVNVEVLEFRCYYLMNVLEKAVQNSPRFDKLRRLTLGYYCMICASGFLSSLLEHTPKLETLTLLDGGFCRAVNEDHGQNSREKIEWSHCKCLKKVEILAAASIRVPQLKELVKPSTMGLNKVSIIVSIR</sequence>
<dbReference type="SUPFAM" id="SSF81383">
    <property type="entry name" value="F-box domain"/>
    <property type="match status" value="1"/>
</dbReference>
<dbReference type="InterPro" id="IPR053197">
    <property type="entry name" value="F-box_SCFL_complex_component"/>
</dbReference>
<dbReference type="Pfam" id="PF00646">
    <property type="entry name" value="F-box"/>
    <property type="match status" value="1"/>
</dbReference>
<gene>
    <name evidence="2" type="ORF">LUZ62_017829</name>
</gene>
<dbReference type="SUPFAM" id="SSF52058">
    <property type="entry name" value="L domain-like"/>
    <property type="match status" value="1"/>
</dbReference>
<dbReference type="InterPro" id="IPR001810">
    <property type="entry name" value="F-box_dom"/>
</dbReference>
<dbReference type="Pfam" id="PF23622">
    <property type="entry name" value="LRR_At1g61320_AtMIF1"/>
    <property type="match status" value="1"/>
</dbReference>
<dbReference type="Gene3D" id="1.20.1280.50">
    <property type="match status" value="1"/>
</dbReference>
<accession>A0AAV8GQY4</accession>
<reference evidence="2" key="1">
    <citation type="submission" date="2022-08" db="EMBL/GenBank/DDBJ databases">
        <authorList>
            <person name="Marques A."/>
        </authorList>
    </citation>
    <scope>NUCLEOTIDE SEQUENCE</scope>
    <source>
        <strain evidence="2">RhyPub2mFocal</strain>
        <tissue evidence="2">Leaves</tissue>
    </source>
</reference>
<keyword evidence="3" id="KW-1185">Reference proteome</keyword>
<dbReference type="PANTHER" id="PTHR34223">
    <property type="entry name" value="OS11G0201299 PROTEIN"/>
    <property type="match status" value="1"/>
</dbReference>
<dbReference type="Proteomes" id="UP001140206">
    <property type="component" value="Chromosome 1"/>
</dbReference>
<dbReference type="PROSITE" id="PS50181">
    <property type="entry name" value="FBOX"/>
    <property type="match status" value="1"/>
</dbReference>
<dbReference type="EMBL" id="JAMFTS010000001">
    <property type="protein sequence ID" value="KAJ4805263.1"/>
    <property type="molecule type" value="Genomic_DNA"/>
</dbReference>
<organism evidence="2 3">
    <name type="scientific">Rhynchospora pubera</name>
    <dbReference type="NCBI Taxonomy" id="906938"/>
    <lineage>
        <taxon>Eukaryota</taxon>
        <taxon>Viridiplantae</taxon>
        <taxon>Streptophyta</taxon>
        <taxon>Embryophyta</taxon>
        <taxon>Tracheophyta</taxon>
        <taxon>Spermatophyta</taxon>
        <taxon>Magnoliopsida</taxon>
        <taxon>Liliopsida</taxon>
        <taxon>Poales</taxon>
        <taxon>Cyperaceae</taxon>
        <taxon>Cyperoideae</taxon>
        <taxon>Rhynchosporeae</taxon>
        <taxon>Rhynchospora</taxon>
    </lineage>
</organism>
<feature type="domain" description="F-box" evidence="1">
    <location>
        <begin position="24"/>
        <end position="78"/>
    </location>
</feature>
<name>A0AAV8GQY4_9POAL</name>
<comment type="caution">
    <text evidence="2">The sequence shown here is derived from an EMBL/GenBank/DDBJ whole genome shotgun (WGS) entry which is preliminary data.</text>
</comment>
<proteinExistence type="predicted"/>
<evidence type="ECO:0000259" key="1">
    <source>
        <dbReference type="PROSITE" id="PS50181"/>
    </source>
</evidence>
<dbReference type="InterPro" id="IPR032675">
    <property type="entry name" value="LRR_dom_sf"/>
</dbReference>
<protein>
    <submittedName>
        <fullName evidence="2">F-box/RNI-like superfamily protein</fullName>
    </submittedName>
</protein>
<evidence type="ECO:0000313" key="3">
    <source>
        <dbReference type="Proteomes" id="UP001140206"/>
    </source>
</evidence>
<dbReference type="InterPro" id="IPR053781">
    <property type="entry name" value="F-box_AtFBL13-like"/>
</dbReference>